<dbReference type="InterPro" id="IPR011251">
    <property type="entry name" value="Luciferase-like_dom"/>
</dbReference>
<dbReference type="SUPFAM" id="SSF51679">
    <property type="entry name" value="Bacterial luciferase-like"/>
    <property type="match status" value="1"/>
</dbReference>
<evidence type="ECO:0000256" key="1">
    <source>
        <dbReference type="ARBA" id="ARBA00023002"/>
    </source>
</evidence>
<dbReference type="GO" id="GO:0016705">
    <property type="term" value="F:oxidoreductase activity, acting on paired donors, with incorporation or reduction of molecular oxygen"/>
    <property type="evidence" value="ECO:0007669"/>
    <property type="project" value="InterPro"/>
</dbReference>
<dbReference type="PANTHER" id="PTHR43244">
    <property type="match status" value="1"/>
</dbReference>
<name>A0A1W9ZYP3_9MYCO</name>
<evidence type="ECO:0000259" key="2">
    <source>
        <dbReference type="Pfam" id="PF00296"/>
    </source>
</evidence>
<evidence type="ECO:0000313" key="4">
    <source>
        <dbReference type="Proteomes" id="UP000192448"/>
    </source>
</evidence>
<protein>
    <recommendedName>
        <fullName evidence="2">Luciferase-like domain-containing protein</fullName>
    </recommendedName>
</protein>
<feature type="domain" description="Luciferase-like" evidence="2">
    <location>
        <begin position="13"/>
        <end position="323"/>
    </location>
</feature>
<dbReference type="Gene3D" id="3.20.20.30">
    <property type="entry name" value="Luciferase-like domain"/>
    <property type="match status" value="1"/>
</dbReference>
<keyword evidence="1" id="KW-0560">Oxidoreductase</keyword>
<gene>
    <name evidence="3" type="ORF">BST13_35855</name>
</gene>
<proteinExistence type="predicted"/>
<dbReference type="Pfam" id="PF00296">
    <property type="entry name" value="Bac_luciferase"/>
    <property type="match status" value="1"/>
</dbReference>
<accession>A0A1W9ZYP3</accession>
<organism evidence="3 4">
    <name type="scientific">Mycobacterium aquaticum</name>
    <dbReference type="NCBI Taxonomy" id="1927124"/>
    <lineage>
        <taxon>Bacteria</taxon>
        <taxon>Bacillati</taxon>
        <taxon>Actinomycetota</taxon>
        <taxon>Actinomycetes</taxon>
        <taxon>Mycobacteriales</taxon>
        <taxon>Mycobacteriaceae</taxon>
        <taxon>Mycobacterium</taxon>
    </lineage>
</organism>
<dbReference type="InterPro" id="IPR050564">
    <property type="entry name" value="F420-G6PD/mer"/>
</dbReference>
<keyword evidence="4" id="KW-1185">Reference proteome</keyword>
<dbReference type="InterPro" id="IPR036661">
    <property type="entry name" value="Luciferase-like_sf"/>
</dbReference>
<dbReference type="PANTHER" id="PTHR43244:SF1">
    <property type="entry name" value="5,10-METHYLENETETRAHYDROMETHANOPTERIN REDUCTASE"/>
    <property type="match status" value="1"/>
</dbReference>
<dbReference type="AlphaFoldDB" id="A0A1W9ZYP3"/>
<dbReference type="Proteomes" id="UP000192448">
    <property type="component" value="Unassembled WGS sequence"/>
</dbReference>
<dbReference type="EMBL" id="MVHF01000065">
    <property type="protein sequence ID" value="ORA22912.1"/>
    <property type="molecule type" value="Genomic_DNA"/>
</dbReference>
<sequence>MVGNDPTTIGCEARLLEERGVDTIWFPDAPLIGYGDPFACMALAAAATDRIRLGTNITPAGTRPVGMLLTHFATINRIAPGRVRLGWGSGSFSRSLLGQPALKVRELRTELTALRALLTHQSAEINGQKIHFNTSGRRCLNLKDSQPLEIAAQGPRGAALAGEFGDGLMTAGEVHPERLRILLNAALEAAGSAGRPTEDFSFTAEVGPLCILRPGESVDSQRVIASVQPAVTGHFGFFLVARLHPDQVDPGVRGAYAKFLVWANECFGPDPDEQFRALCDNYIGRNPEHDQFVTAGAIKAHTLTAPLEAMAERLQEISRAGVTDVAVLYGLDQPWAENEALADLVTLMEHVG</sequence>
<evidence type="ECO:0000313" key="3">
    <source>
        <dbReference type="EMBL" id="ORA22912.1"/>
    </source>
</evidence>
<comment type="caution">
    <text evidence="3">The sequence shown here is derived from an EMBL/GenBank/DDBJ whole genome shotgun (WGS) entry which is preliminary data.</text>
</comment>
<dbReference type="CDD" id="cd01097">
    <property type="entry name" value="Tetrahydromethanopterin_reductase"/>
    <property type="match status" value="1"/>
</dbReference>
<dbReference type="STRING" id="1927124.BST13_35855"/>
<reference evidence="3 4" key="1">
    <citation type="submission" date="2017-02" db="EMBL/GenBank/DDBJ databases">
        <title>The new phylogeny of genus Mycobacterium.</title>
        <authorList>
            <person name="Tortoli E."/>
            <person name="Trovato A."/>
            <person name="Cirillo D.M."/>
        </authorList>
    </citation>
    <scope>NUCLEOTIDE SEQUENCE [LARGE SCALE GENOMIC DNA]</scope>
    <source>
        <strain evidence="3 4">RW6</strain>
    </source>
</reference>